<evidence type="ECO:0000313" key="11">
    <source>
        <dbReference type="EMBL" id="OWV33345.1"/>
    </source>
</evidence>
<dbReference type="AlphaFoldDB" id="A0A219B4Q4"/>
<evidence type="ECO:0000256" key="10">
    <source>
        <dbReference type="HAMAP-Rule" id="MF_01106"/>
    </source>
</evidence>
<keyword evidence="4 10" id="KW-0963">Cytoplasm</keyword>
<dbReference type="RefSeq" id="WP_088712129.1">
    <property type="nucleotide sequence ID" value="NZ_NFZT01000001.1"/>
</dbReference>
<keyword evidence="5 10" id="KW-0055">Arginine biosynthesis</keyword>
<organism evidence="11 12">
    <name type="scientific">Pacificimonas flava</name>
    <dbReference type="NCBI Taxonomy" id="1234595"/>
    <lineage>
        <taxon>Bacteria</taxon>
        <taxon>Pseudomonadati</taxon>
        <taxon>Pseudomonadota</taxon>
        <taxon>Alphaproteobacteria</taxon>
        <taxon>Sphingomonadales</taxon>
        <taxon>Sphingosinicellaceae</taxon>
        <taxon>Pacificimonas</taxon>
    </lineage>
</organism>
<proteinExistence type="inferred from homology"/>
<gene>
    <name evidence="10" type="primary">argJ</name>
    <name evidence="11" type="ORF">B5C34_07670</name>
</gene>
<keyword evidence="12" id="KW-1185">Reference proteome</keyword>
<dbReference type="PANTHER" id="PTHR23100:SF0">
    <property type="entry name" value="ARGININE BIOSYNTHESIS BIFUNCTIONAL PROTEIN ARGJ, MITOCHONDRIAL"/>
    <property type="match status" value="1"/>
</dbReference>
<feature type="binding site" evidence="10">
    <location>
        <position position="149"/>
    </location>
    <ligand>
        <name>substrate</name>
    </ligand>
</feature>
<evidence type="ECO:0000256" key="4">
    <source>
        <dbReference type="ARBA" id="ARBA00022490"/>
    </source>
</evidence>
<comment type="pathway">
    <text evidence="10">Amino-acid biosynthesis; L-arginine biosynthesis; L-ornithine and N-acetyl-L-glutamate from L-glutamate and N(2)-acetyl-L-ornithine (cyclic): step 1/1.</text>
</comment>
<feature type="binding site" evidence="10">
    <location>
        <position position="396"/>
    </location>
    <ligand>
        <name>substrate</name>
    </ligand>
</feature>
<dbReference type="InterPro" id="IPR042195">
    <property type="entry name" value="ArgJ_beta_C"/>
</dbReference>
<comment type="subcellular location">
    <subcellularLocation>
        <location evidence="1 10">Cytoplasm</location>
    </subcellularLocation>
</comment>
<name>A0A219B4Q4_9SPHN</name>
<keyword evidence="8 10" id="KW-0511">Multifunctional enzyme</keyword>
<dbReference type="GO" id="GO:0004042">
    <property type="term" value="F:L-glutamate N-acetyltransferase activity"/>
    <property type="evidence" value="ECO:0007669"/>
    <property type="project" value="UniProtKB-UniRule"/>
</dbReference>
<feature type="chain" id="PRO_5023444076" description="Arginine biosynthesis bifunctional protein ArgJ alpha chain" evidence="10">
    <location>
        <begin position="1"/>
        <end position="185"/>
    </location>
</feature>
<evidence type="ECO:0000256" key="2">
    <source>
        <dbReference type="ARBA" id="ARBA00006774"/>
    </source>
</evidence>
<keyword evidence="9 10" id="KW-0012">Acyltransferase</keyword>
<dbReference type="HAMAP" id="MF_01106">
    <property type="entry name" value="ArgJ"/>
    <property type="match status" value="1"/>
</dbReference>
<feature type="binding site" evidence="10">
    <location>
        <position position="273"/>
    </location>
    <ligand>
        <name>substrate</name>
    </ligand>
</feature>
<feature type="binding site" evidence="10">
    <location>
        <position position="175"/>
    </location>
    <ligand>
        <name>substrate</name>
    </ligand>
</feature>
<dbReference type="FunFam" id="3.10.20.340:FF:000003">
    <property type="entry name" value="Arginine biosynthesis bifunctional protein ArgJ"/>
    <property type="match status" value="1"/>
</dbReference>
<dbReference type="GO" id="GO:0005737">
    <property type="term" value="C:cytoplasm"/>
    <property type="evidence" value="ECO:0007669"/>
    <property type="project" value="UniProtKB-SubCell"/>
</dbReference>
<feature type="binding site" evidence="10">
    <location>
        <position position="186"/>
    </location>
    <ligand>
        <name>substrate</name>
    </ligand>
</feature>
<protein>
    <recommendedName>
        <fullName evidence="10">Arginine biosynthesis bifunctional protein ArgJ</fullName>
    </recommendedName>
    <domain>
        <recommendedName>
            <fullName evidence="10">Glutamate N-acetyltransferase</fullName>
            <ecNumber evidence="10">2.3.1.35</ecNumber>
        </recommendedName>
        <alternativeName>
            <fullName evidence="10">Ornithine acetyltransferase</fullName>
            <shortName evidence="10">OATase</shortName>
        </alternativeName>
        <alternativeName>
            <fullName evidence="10">Ornithine transacetylase</fullName>
        </alternativeName>
    </domain>
    <domain>
        <recommendedName>
            <fullName evidence="10">Amino-acid acetyltransferase</fullName>
            <ecNumber evidence="10">2.3.1.1</ecNumber>
        </recommendedName>
        <alternativeName>
            <fullName evidence="10">N-acetylglutamate synthase</fullName>
            <shortName evidence="10">AGSase</shortName>
        </alternativeName>
    </domain>
    <component>
        <recommendedName>
            <fullName evidence="10">Arginine biosynthesis bifunctional protein ArgJ alpha chain</fullName>
        </recommendedName>
    </component>
    <component>
        <recommendedName>
            <fullName evidence="10">Arginine biosynthesis bifunctional protein ArgJ beta chain</fullName>
        </recommendedName>
    </component>
</protein>
<accession>A0A219B4Q4</accession>
<dbReference type="CDD" id="cd02152">
    <property type="entry name" value="OAT"/>
    <property type="match status" value="1"/>
</dbReference>
<comment type="caution">
    <text evidence="11">The sequence shown here is derived from an EMBL/GenBank/DDBJ whole genome shotgun (WGS) entry which is preliminary data.</text>
</comment>
<dbReference type="EC" id="2.3.1.35" evidence="10"/>
<dbReference type="Gene3D" id="3.10.20.340">
    <property type="entry name" value="ArgJ beta chain, C-terminal domain"/>
    <property type="match status" value="1"/>
</dbReference>
<dbReference type="UniPathway" id="UPA00068">
    <property type="reaction ID" value="UER00106"/>
</dbReference>
<evidence type="ECO:0000256" key="5">
    <source>
        <dbReference type="ARBA" id="ARBA00022571"/>
    </source>
</evidence>
<dbReference type="SUPFAM" id="SSF56266">
    <property type="entry name" value="DmpA/ArgJ-like"/>
    <property type="match status" value="1"/>
</dbReference>
<evidence type="ECO:0000256" key="6">
    <source>
        <dbReference type="ARBA" id="ARBA00022679"/>
    </source>
</evidence>
<sequence length="401" mass="41414">MDVNVAHEIAGVELAAAEAGYKYAQRTDLLLARFPQGAETAGVLTRSACASPEVERCRHLLSQDSSAGALVVSAGNSNAFTGGKGAAAMTTLSDAVTTATGTTRGVFVAATGVIGEPLPAEKGVAVLDEAVSRLGREQDWTAAARTIGTTDTFPKVASTQAVVGDETVSVTGIAKGSGMIAPDMATMLAFLFTDANVDRAFLQEMLSAANAKSFNCITVDGDTSTSDTCLLFATGAADGPKLIGWGDPGADALYAAIEQVCTDLAKLIVRDGEGASKFITLHVTGAESDESAHRIALSVANSPLVKTAIAGEDANWGRVVMAVGKAGEPADRDRLSIRFGGIEVAKDGARVDGYDEAPVARHLKETDILIEVDLGLGDGRATVWTCDLTHGYISINADYRS</sequence>
<comment type="similarity">
    <text evidence="2 10">Belongs to the ArgJ family.</text>
</comment>
<feature type="site" description="Involved in the stabilization of negative charge on the oxyanion by the formation of the oxyanion hole" evidence="10">
    <location>
        <position position="111"/>
    </location>
</feature>
<dbReference type="OrthoDB" id="9804242at2"/>
<evidence type="ECO:0000313" key="12">
    <source>
        <dbReference type="Proteomes" id="UP000198462"/>
    </source>
</evidence>
<evidence type="ECO:0000256" key="1">
    <source>
        <dbReference type="ARBA" id="ARBA00004496"/>
    </source>
</evidence>
<comment type="catalytic activity">
    <reaction evidence="10">
        <text>L-glutamate + acetyl-CoA = N-acetyl-L-glutamate + CoA + H(+)</text>
        <dbReference type="Rhea" id="RHEA:24292"/>
        <dbReference type="ChEBI" id="CHEBI:15378"/>
        <dbReference type="ChEBI" id="CHEBI:29985"/>
        <dbReference type="ChEBI" id="CHEBI:44337"/>
        <dbReference type="ChEBI" id="CHEBI:57287"/>
        <dbReference type="ChEBI" id="CHEBI:57288"/>
        <dbReference type="EC" id="2.3.1.1"/>
    </reaction>
</comment>
<dbReference type="GO" id="GO:0006592">
    <property type="term" value="P:ornithine biosynthetic process"/>
    <property type="evidence" value="ECO:0007669"/>
    <property type="project" value="TreeGrafter"/>
</dbReference>
<feature type="site" description="Cleavage; by autolysis" evidence="10">
    <location>
        <begin position="185"/>
        <end position="186"/>
    </location>
</feature>
<evidence type="ECO:0000256" key="7">
    <source>
        <dbReference type="ARBA" id="ARBA00022813"/>
    </source>
</evidence>
<keyword evidence="6 10" id="KW-0808">Transferase</keyword>
<feature type="binding site" evidence="10">
    <location>
        <position position="401"/>
    </location>
    <ligand>
        <name>substrate</name>
    </ligand>
</feature>
<dbReference type="PANTHER" id="PTHR23100">
    <property type="entry name" value="ARGININE BIOSYNTHESIS BIFUNCTIONAL PROTEIN ARGJ"/>
    <property type="match status" value="1"/>
</dbReference>
<dbReference type="GO" id="GO:0004358">
    <property type="term" value="F:L-glutamate N-acetyltransferase activity, acting on acetyl-L-ornithine as donor"/>
    <property type="evidence" value="ECO:0007669"/>
    <property type="project" value="UniProtKB-UniRule"/>
</dbReference>
<comment type="subunit">
    <text evidence="3 10">Heterotetramer of two alpha and two beta chains.</text>
</comment>
<dbReference type="InterPro" id="IPR002813">
    <property type="entry name" value="Arg_biosynth_ArgJ"/>
</dbReference>
<dbReference type="Pfam" id="PF01960">
    <property type="entry name" value="ArgJ"/>
    <property type="match status" value="1"/>
</dbReference>
<dbReference type="NCBIfam" id="TIGR00120">
    <property type="entry name" value="ArgJ"/>
    <property type="match status" value="1"/>
</dbReference>
<evidence type="ECO:0000256" key="3">
    <source>
        <dbReference type="ARBA" id="ARBA00011475"/>
    </source>
</evidence>
<dbReference type="Proteomes" id="UP000198462">
    <property type="component" value="Unassembled WGS sequence"/>
</dbReference>
<evidence type="ECO:0000256" key="9">
    <source>
        <dbReference type="ARBA" id="ARBA00023315"/>
    </source>
</evidence>
<reference evidence="12" key="1">
    <citation type="submission" date="2017-05" db="EMBL/GenBank/DDBJ databases">
        <authorList>
            <person name="Lin X."/>
        </authorList>
    </citation>
    <scope>NUCLEOTIDE SEQUENCE [LARGE SCALE GENOMIC DNA]</scope>
    <source>
        <strain evidence="12">JLT2012</strain>
    </source>
</reference>
<evidence type="ECO:0000256" key="8">
    <source>
        <dbReference type="ARBA" id="ARBA00023268"/>
    </source>
</evidence>
<dbReference type="NCBIfam" id="NF003802">
    <property type="entry name" value="PRK05388.1"/>
    <property type="match status" value="1"/>
</dbReference>
<comment type="catalytic activity">
    <reaction evidence="10">
        <text>N(2)-acetyl-L-ornithine + L-glutamate = N-acetyl-L-glutamate + L-ornithine</text>
        <dbReference type="Rhea" id="RHEA:15349"/>
        <dbReference type="ChEBI" id="CHEBI:29985"/>
        <dbReference type="ChEBI" id="CHEBI:44337"/>
        <dbReference type="ChEBI" id="CHEBI:46911"/>
        <dbReference type="ChEBI" id="CHEBI:57805"/>
        <dbReference type="EC" id="2.3.1.35"/>
    </reaction>
</comment>
<comment type="function">
    <text evidence="10">Catalyzes two activities which are involved in the cyclic version of arginine biosynthesis: the synthesis of N-acetylglutamate from glutamate and acetyl-CoA as the acetyl donor, and of ornithine by transacetylation between N(2)-acetylornithine and glutamate.</text>
</comment>
<comment type="pathway">
    <text evidence="10">Amino-acid biosynthesis; L-arginine biosynthesis; N(2)-acetyl-L-ornithine from L-glutamate: step 1/4.</text>
</comment>
<feature type="site" description="Involved in the stabilization of negative charge on the oxyanion by the formation of the oxyanion hole" evidence="10">
    <location>
        <position position="112"/>
    </location>
</feature>
<keyword evidence="10" id="KW-0028">Amino-acid biosynthesis</keyword>
<dbReference type="GO" id="GO:0006526">
    <property type="term" value="P:L-arginine biosynthetic process"/>
    <property type="evidence" value="ECO:0007669"/>
    <property type="project" value="UniProtKB-UniRule"/>
</dbReference>
<dbReference type="EMBL" id="NFZT01000001">
    <property type="protein sequence ID" value="OWV33345.1"/>
    <property type="molecule type" value="Genomic_DNA"/>
</dbReference>
<keyword evidence="7 10" id="KW-0068">Autocatalytic cleavage</keyword>
<feature type="chain" id="PRO_5023444075" description="Arginine biosynthesis bifunctional protein ArgJ beta chain" evidence="10">
    <location>
        <begin position="186"/>
        <end position="401"/>
    </location>
</feature>
<dbReference type="Gene3D" id="3.60.70.12">
    <property type="entry name" value="L-amino peptidase D-ALA esterase/amidase"/>
    <property type="match status" value="1"/>
</dbReference>
<dbReference type="EC" id="2.3.1.1" evidence="10"/>
<dbReference type="InterPro" id="IPR016117">
    <property type="entry name" value="ArgJ-like_dom_sf"/>
</dbReference>
<feature type="active site" description="Nucleophile" evidence="10">
    <location>
        <position position="186"/>
    </location>
</feature>